<feature type="transmembrane region" description="Helical" evidence="6">
    <location>
        <begin position="339"/>
        <end position="359"/>
    </location>
</feature>
<keyword evidence="2" id="KW-1003">Cell membrane</keyword>
<feature type="transmembrane region" description="Helical" evidence="6">
    <location>
        <begin position="188"/>
        <end position="208"/>
    </location>
</feature>
<evidence type="ECO:0000256" key="3">
    <source>
        <dbReference type="ARBA" id="ARBA00022692"/>
    </source>
</evidence>
<dbReference type="HOGENOM" id="CLU_016803_0_0_11"/>
<feature type="transmembrane region" description="Helical" evidence="6">
    <location>
        <begin position="285"/>
        <end position="307"/>
    </location>
</feature>
<dbReference type="GO" id="GO:0005886">
    <property type="term" value="C:plasma membrane"/>
    <property type="evidence" value="ECO:0007669"/>
    <property type="project" value="UniProtKB-SubCell"/>
</dbReference>
<feature type="transmembrane region" description="Helical" evidence="6">
    <location>
        <begin position="229"/>
        <end position="251"/>
    </location>
</feature>
<feature type="transmembrane region" description="Helical" evidence="6">
    <location>
        <begin position="450"/>
        <end position="473"/>
    </location>
</feature>
<proteinExistence type="predicted"/>
<feature type="transmembrane region" description="Helical" evidence="6">
    <location>
        <begin position="485"/>
        <end position="506"/>
    </location>
</feature>
<reference evidence="7 8" key="1">
    <citation type="journal article" date="2010" name="Stand. Genomic Sci.">
        <title>Complete genome sequence of Segniliparus rotundus type strain (CDC 1076).</title>
        <authorList>
            <person name="Sikorski J."/>
            <person name="Lapidus A."/>
            <person name="Copeland A."/>
            <person name="Misra M."/>
            <person name="Glavina Del Rio T."/>
            <person name="Nolan M."/>
            <person name="Lucas S."/>
            <person name="Chen F."/>
            <person name="Tice H."/>
            <person name="Cheng J.F."/>
            <person name="Jando M."/>
            <person name="Schneider S."/>
            <person name="Bruce D."/>
            <person name="Goodwin L."/>
            <person name="Pitluck S."/>
            <person name="Liolios K."/>
            <person name="Mikhailova N."/>
            <person name="Pati A."/>
            <person name="Ivanova N."/>
            <person name="Mavromatis K."/>
            <person name="Chen A."/>
            <person name="Palaniappan K."/>
            <person name="Chertkov O."/>
            <person name="Land M."/>
            <person name="Hauser L."/>
            <person name="Chang Y.J."/>
            <person name="Jeffries C.D."/>
            <person name="Brettin T."/>
            <person name="Detter J.C."/>
            <person name="Han C."/>
            <person name="Rohde M."/>
            <person name="Goker M."/>
            <person name="Bristow J."/>
            <person name="Eisen J.A."/>
            <person name="Markowitz V."/>
            <person name="Hugenholtz P."/>
            <person name="Kyrpides N.C."/>
            <person name="Klenk H.P."/>
        </authorList>
    </citation>
    <scope>NUCLEOTIDE SEQUENCE [LARGE SCALE GENOMIC DNA]</scope>
    <source>
        <strain evidence="8">ATCC BAA-972 / CDC 1076 / CIP 108378 / DSM 44985 / JCM 13578</strain>
    </source>
</reference>
<feature type="transmembrane region" description="Helical" evidence="6">
    <location>
        <begin position="40"/>
        <end position="65"/>
    </location>
</feature>
<dbReference type="STRING" id="640132.Srot_0138"/>
<protein>
    <submittedName>
        <fullName evidence="7">Cytochrome c oxidase caa3-type, assembly factor CtaG-related protein</fullName>
    </submittedName>
</protein>
<evidence type="ECO:0000256" key="6">
    <source>
        <dbReference type="SAM" id="Phobius"/>
    </source>
</evidence>
<keyword evidence="5 6" id="KW-0472">Membrane</keyword>
<feature type="transmembrane region" description="Helical" evidence="6">
    <location>
        <begin position="570"/>
        <end position="591"/>
    </location>
</feature>
<evidence type="ECO:0000256" key="2">
    <source>
        <dbReference type="ARBA" id="ARBA00022475"/>
    </source>
</evidence>
<evidence type="ECO:0000256" key="5">
    <source>
        <dbReference type="ARBA" id="ARBA00023136"/>
    </source>
</evidence>
<feature type="transmembrane region" description="Helical" evidence="6">
    <location>
        <begin position="257"/>
        <end position="278"/>
    </location>
</feature>
<accession>D6ZA85</accession>
<dbReference type="AlphaFoldDB" id="D6ZA85"/>
<organism evidence="7 8">
    <name type="scientific">Segniliparus rotundus (strain ATCC BAA-972 / CDC 1076 / CIP 108378 / DSM 44985 / JCM 13578)</name>
    <dbReference type="NCBI Taxonomy" id="640132"/>
    <lineage>
        <taxon>Bacteria</taxon>
        <taxon>Bacillati</taxon>
        <taxon>Actinomycetota</taxon>
        <taxon>Actinomycetes</taxon>
        <taxon>Mycobacteriales</taxon>
        <taxon>Segniliparaceae</taxon>
        <taxon>Segniliparus</taxon>
    </lineage>
</organism>
<evidence type="ECO:0000256" key="4">
    <source>
        <dbReference type="ARBA" id="ARBA00022989"/>
    </source>
</evidence>
<gene>
    <name evidence="7" type="ordered locus">Srot_0138</name>
</gene>
<keyword evidence="3 6" id="KW-0812">Transmembrane</keyword>
<comment type="subcellular location">
    <subcellularLocation>
        <location evidence="1">Cell membrane</location>
        <topology evidence="1">Multi-pass membrane protein</topology>
    </subcellularLocation>
</comment>
<feature type="transmembrane region" description="Helical" evidence="6">
    <location>
        <begin position="409"/>
        <end position="429"/>
    </location>
</feature>
<feature type="transmembrane region" description="Helical" evidence="6">
    <location>
        <begin position="371"/>
        <end position="389"/>
    </location>
</feature>
<keyword evidence="4 6" id="KW-1133">Transmembrane helix</keyword>
<feature type="transmembrane region" description="Helical" evidence="6">
    <location>
        <begin position="518"/>
        <end position="539"/>
    </location>
</feature>
<dbReference type="eggNOG" id="COG3336">
    <property type="taxonomic scope" value="Bacteria"/>
</dbReference>
<dbReference type="InterPro" id="IPR019108">
    <property type="entry name" value="Caa3_assmbl_CtaG-rel"/>
</dbReference>
<keyword evidence="8" id="KW-1185">Reference proteome</keyword>
<name>D6ZA85_SEGRD</name>
<dbReference type="RefSeq" id="WP_013137083.1">
    <property type="nucleotide sequence ID" value="NC_014168.1"/>
</dbReference>
<sequence>MSFLFLIGLVAAVAFAARVGPGPYLAVQVPYPGTEVLLVQVATQFVASFAGAVCLGGLVFALCCTRPNAKMRLGPRGYAGLRTAERASPLWAVSALFAMVTSATVQAGRAPWDLLHVEDPVGRLVSLVSVSERSGAWLVVAVLATAVAALSRCCLGWASCAGLAWLSVFAVVAPWMTQNAGDGPNHDWASGAAVWTSVGLAVLVGVGAQMRGDWTQDRAAAQRRARRTSAVALGMVAAGSAVLGALLIPLSAMPSTWYGQLGLAAAVLFALAAAAVFFGKLTVAAGAGVVLLAVAEAMSVQPAPAFAGQRFSVPELLLGFDFPGAPTLWRLLSAWRFDVVFGTLAVLLAAAYVLGAARLRGRGDAWSPWRTLSFLFGCALLLLVTSSGIGRYASGQFSYHMISHMGLNMFAPVFLVLGAPVTLLLRAAPTAGQHMAGPREWALALVHARLVQILAHPLVAVGLFVVSLYGLYFTPVFGLLVRYHWGHLLMTLHFLAIGYTYYWAIIGVDPGARRLPHLARLGMLFAVMPFHAFFGVAVLSDNEIIGGDFYRWLALPWVSDLASDQRVAGAVAWTSGEIPIVFVVGALLYQWAGADRRAASRADRHAADYEDAELDAYNHMLQKLVERG</sequence>
<feature type="transmembrane region" description="Helical" evidence="6">
    <location>
        <begin position="157"/>
        <end position="176"/>
    </location>
</feature>
<evidence type="ECO:0000256" key="1">
    <source>
        <dbReference type="ARBA" id="ARBA00004651"/>
    </source>
</evidence>
<dbReference type="EMBL" id="CP001958">
    <property type="protein sequence ID" value="ADG96627.1"/>
    <property type="molecule type" value="Genomic_DNA"/>
</dbReference>
<dbReference type="OrthoDB" id="5241646at2"/>
<dbReference type="KEGG" id="srt:Srot_0138"/>
<dbReference type="Pfam" id="PF09678">
    <property type="entry name" value="Caa3_CtaG"/>
    <property type="match status" value="1"/>
</dbReference>
<evidence type="ECO:0000313" key="8">
    <source>
        <dbReference type="Proteomes" id="UP000002247"/>
    </source>
</evidence>
<evidence type="ECO:0000313" key="7">
    <source>
        <dbReference type="EMBL" id="ADG96627.1"/>
    </source>
</evidence>
<dbReference type="Proteomes" id="UP000002247">
    <property type="component" value="Chromosome"/>
</dbReference>